<protein>
    <submittedName>
        <fullName evidence="2">Uncharacterized protein</fullName>
    </submittedName>
</protein>
<sequence>MKTLSRENSPPRGQRIASGDGVGGWGDEHMDGLNYGNTFGELVQGAEVVVLVSDEGEKVVLGGGISPYRGF</sequence>
<dbReference type="Proteomes" id="UP001386955">
    <property type="component" value="Unassembled WGS sequence"/>
</dbReference>
<keyword evidence="3" id="KW-1185">Reference proteome</keyword>
<evidence type="ECO:0000313" key="3">
    <source>
        <dbReference type="Proteomes" id="UP001386955"/>
    </source>
</evidence>
<comment type="caution">
    <text evidence="2">The sequence shown here is derived from an EMBL/GenBank/DDBJ whole genome shotgun (WGS) entry which is preliminary data.</text>
</comment>
<proteinExistence type="predicted"/>
<organism evidence="2 3">
    <name type="scientific">Psophocarpus tetragonolobus</name>
    <name type="common">Winged bean</name>
    <name type="synonym">Dolichos tetragonolobus</name>
    <dbReference type="NCBI Taxonomy" id="3891"/>
    <lineage>
        <taxon>Eukaryota</taxon>
        <taxon>Viridiplantae</taxon>
        <taxon>Streptophyta</taxon>
        <taxon>Embryophyta</taxon>
        <taxon>Tracheophyta</taxon>
        <taxon>Spermatophyta</taxon>
        <taxon>Magnoliopsida</taxon>
        <taxon>eudicotyledons</taxon>
        <taxon>Gunneridae</taxon>
        <taxon>Pentapetalae</taxon>
        <taxon>rosids</taxon>
        <taxon>fabids</taxon>
        <taxon>Fabales</taxon>
        <taxon>Fabaceae</taxon>
        <taxon>Papilionoideae</taxon>
        <taxon>50 kb inversion clade</taxon>
        <taxon>NPAAA clade</taxon>
        <taxon>indigoferoid/millettioid clade</taxon>
        <taxon>Phaseoleae</taxon>
        <taxon>Psophocarpus</taxon>
    </lineage>
</organism>
<evidence type="ECO:0000313" key="2">
    <source>
        <dbReference type="EMBL" id="KAK7388325.1"/>
    </source>
</evidence>
<reference evidence="2 3" key="1">
    <citation type="submission" date="2024-01" db="EMBL/GenBank/DDBJ databases">
        <title>The genomes of 5 underutilized Papilionoideae crops provide insights into root nodulation and disease resistanc.</title>
        <authorList>
            <person name="Jiang F."/>
        </authorList>
    </citation>
    <scope>NUCLEOTIDE SEQUENCE [LARGE SCALE GENOMIC DNA]</scope>
    <source>
        <strain evidence="2">DUOXIRENSHENG_FW03</strain>
        <tissue evidence="2">Leaves</tissue>
    </source>
</reference>
<gene>
    <name evidence="2" type="ORF">VNO78_23139</name>
</gene>
<feature type="region of interest" description="Disordered" evidence="1">
    <location>
        <begin position="1"/>
        <end position="27"/>
    </location>
</feature>
<evidence type="ECO:0000256" key="1">
    <source>
        <dbReference type="SAM" id="MobiDB-lite"/>
    </source>
</evidence>
<dbReference type="AlphaFoldDB" id="A0AAN9S3Y4"/>
<name>A0AAN9S3Y4_PSOTE</name>
<accession>A0AAN9S3Y4</accession>
<dbReference type="EMBL" id="JAYMYS010000006">
    <property type="protein sequence ID" value="KAK7388325.1"/>
    <property type="molecule type" value="Genomic_DNA"/>
</dbReference>